<dbReference type="PANTHER" id="PTHR15921:SF3">
    <property type="entry name" value="PRE-MRNA CLEAVAGE COMPLEX 2 PROTEIN PCF11"/>
    <property type="match status" value="1"/>
</dbReference>
<name>A0A6A3BVQ1_HIBSY</name>
<evidence type="ECO:0000313" key="4">
    <source>
        <dbReference type="EMBL" id="KAE8719488.1"/>
    </source>
</evidence>
<feature type="region of interest" description="Disordered" evidence="2">
    <location>
        <begin position="175"/>
        <end position="200"/>
    </location>
</feature>
<accession>A0A6A3BVQ1</accession>
<keyword evidence="5" id="KW-1185">Reference proteome</keyword>
<dbReference type="GO" id="GO:0005849">
    <property type="term" value="C:mRNA cleavage factor complex"/>
    <property type="evidence" value="ECO:0007669"/>
    <property type="project" value="TreeGrafter"/>
</dbReference>
<gene>
    <name evidence="4" type="ORF">F3Y22_tig00109957pilonHSYRG00260</name>
</gene>
<dbReference type="Gene3D" id="2.40.70.10">
    <property type="entry name" value="Acid Proteases"/>
    <property type="match status" value="1"/>
</dbReference>
<dbReference type="InterPro" id="IPR045154">
    <property type="entry name" value="PCF11-like"/>
</dbReference>
<dbReference type="Pfam" id="PF14543">
    <property type="entry name" value="TAXi_N"/>
    <property type="match status" value="1"/>
</dbReference>
<protein>
    <recommendedName>
        <fullName evidence="3">Xylanase inhibitor N-terminal domain-containing protein</fullName>
    </recommendedName>
</protein>
<evidence type="ECO:0000256" key="2">
    <source>
        <dbReference type="SAM" id="MobiDB-lite"/>
    </source>
</evidence>
<dbReference type="EMBL" id="VEPZ02000788">
    <property type="protein sequence ID" value="KAE8719488.1"/>
    <property type="molecule type" value="Genomic_DNA"/>
</dbReference>
<proteinExistence type="inferred from homology"/>
<feature type="domain" description="Xylanase inhibitor N-terminal" evidence="3">
    <location>
        <begin position="48"/>
        <end position="126"/>
    </location>
</feature>
<reference evidence="4" key="1">
    <citation type="submission" date="2019-09" db="EMBL/GenBank/DDBJ databases">
        <title>Draft genome information of white flower Hibiscus syriacus.</title>
        <authorList>
            <person name="Kim Y.-M."/>
        </authorList>
    </citation>
    <scope>NUCLEOTIDE SEQUENCE [LARGE SCALE GENOMIC DNA]</scope>
    <source>
        <strain evidence="4">YM2019G1</strain>
    </source>
</reference>
<dbReference type="AlphaFoldDB" id="A0A6A3BVQ1"/>
<evidence type="ECO:0000256" key="1">
    <source>
        <dbReference type="ARBA" id="ARBA00007447"/>
    </source>
</evidence>
<dbReference type="GO" id="GO:0003729">
    <property type="term" value="F:mRNA binding"/>
    <property type="evidence" value="ECO:0007669"/>
    <property type="project" value="InterPro"/>
</dbReference>
<evidence type="ECO:0000259" key="3">
    <source>
        <dbReference type="Pfam" id="PF14543"/>
    </source>
</evidence>
<dbReference type="GO" id="GO:0006369">
    <property type="term" value="P:termination of RNA polymerase II transcription"/>
    <property type="evidence" value="ECO:0007669"/>
    <property type="project" value="InterPro"/>
</dbReference>
<organism evidence="4 5">
    <name type="scientific">Hibiscus syriacus</name>
    <name type="common">Rose of Sharon</name>
    <dbReference type="NCBI Taxonomy" id="106335"/>
    <lineage>
        <taxon>Eukaryota</taxon>
        <taxon>Viridiplantae</taxon>
        <taxon>Streptophyta</taxon>
        <taxon>Embryophyta</taxon>
        <taxon>Tracheophyta</taxon>
        <taxon>Spermatophyta</taxon>
        <taxon>Magnoliopsida</taxon>
        <taxon>eudicotyledons</taxon>
        <taxon>Gunneridae</taxon>
        <taxon>Pentapetalae</taxon>
        <taxon>rosids</taxon>
        <taxon>malvids</taxon>
        <taxon>Malvales</taxon>
        <taxon>Malvaceae</taxon>
        <taxon>Malvoideae</taxon>
        <taxon>Hibiscus</taxon>
    </lineage>
</organism>
<dbReference type="Proteomes" id="UP000436088">
    <property type="component" value="Unassembled WGS sequence"/>
</dbReference>
<dbReference type="InterPro" id="IPR021109">
    <property type="entry name" value="Peptidase_aspartic_dom_sf"/>
</dbReference>
<sequence length="386" mass="42486">MTDGGGRVRNTWSHNVDYKNLVLSLLELDYNCVDSLNAKLLFALTGIKKSYYSPVTYESRQCTSLKVFAYPSGKCPYQVSYGDGSYTVDDFVTKTVSFGNSGNIKGIALGCGHNNEGGGCRSGTSGGVHGHVLGKTLFPMKTLYALTNIHIQLPPLWVFPPPTLQVIEKELGSAPMINGSSSGTTTSRPDLLSQRPPHSIHVNPKYLERQRLQQSIRAKVMVNDMTGTLANSKEDYERPDRAAITAGQPYGDPCVKMNKIRCYHRDAYKYVVCNKNIGVTDLSQTKGVGVGRARVTEAISSQRNGFNIKHGSQNYPASKSGRLILVYWQDGTFLVEAVMRRTAAGKIVRKKNLCGRCTQDCLNMMLSTSLITRAKIIGLLILQKSW</sequence>
<comment type="similarity">
    <text evidence="1">Belongs to the peptidase A1 family.</text>
</comment>
<dbReference type="InterPro" id="IPR032861">
    <property type="entry name" value="TAXi_N"/>
</dbReference>
<comment type="caution">
    <text evidence="4">The sequence shown here is derived from an EMBL/GenBank/DDBJ whole genome shotgun (WGS) entry which is preliminary data.</text>
</comment>
<dbReference type="GO" id="GO:0000993">
    <property type="term" value="F:RNA polymerase II complex binding"/>
    <property type="evidence" value="ECO:0007669"/>
    <property type="project" value="InterPro"/>
</dbReference>
<dbReference type="GO" id="GO:0005737">
    <property type="term" value="C:cytoplasm"/>
    <property type="evidence" value="ECO:0007669"/>
    <property type="project" value="TreeGrafter"/>
</dbReference>
<dbReference type="GO" id="GO:0031124">
    <property type="term" value="P:mRNA 3'-end processing"/>
    <property type="evidence" value="ECO:0007669"/>
    <property type="project" value="InterPro"/>
</dbReference>
<evidence type="ECO:0000313" key="5">
    <source>
        <dbReference type="Proteomes" id="UP000436088"/>
    </source>
</evidence>
<dbReference type="PANTHER" id="PTHR15921">
    <property type="entry name" value="PRE-MRNA CLEAVAGE COMPLEX II"/>
    <property type="match status" value="1"/>
</dbReference>
<feature type="compositionally biased region" description="Polar residues" evidence="2">
    <location>
        <begin position="178"/>
        <end position="188"/>
    </location>
</feature>
<dbReference type="SUPFAM" id="SSF50630">
    <property type="entry name" value="Acid proteases"/>
    <property type="match status" value="1"/>
</dbReference>